<evidence type="ECO:0000313" key="1">
    <source>
        <dbReference type="EMBL" id="GIY68037.1"/>
    </source>
</evidence>
<dbReference type="AlphaFoldDB" id="A0AAV4VD32"/>
<keyword evidence="2" id="KW-1185">Reference proteome</keyword>
<protein>
    <submittedName>
        <fullName evidence="1">Uncharacterized protein</fullName>
    </submittedName>
</protein>
<name>A0AAV4VD32_CAEEX</name>
<comment type="caution">
    <text evidence="1">The sequence shown here is derived from an EMBL/GenBank/DDBJ whole genome shotgun (WGS) entry which is preliminary data.</text>
</comment>
<dbReference type="EMBL" id="BPLR01014315">
    <property type="protein sequence ID" value="GIY68037.1"/>
    <property type="molecule type" value="Genomic_DNA"/>
</dbReference>
<organism evidence="1 2">
    <name type="scientific">Caerostris extrusa</name>
    <name type="common">Bark spider</name>
    <name type="synonym">Caerostris bankana</name>
    <dbReference type="NCBI Taxonomy" id="172846"/>
    <lineage>
        <taxon>Eukaryota</taxon>
        <taxon>Metazoa</taxon>
        <taxon>Ecdysozoa</taxon>
        <taxon>Arthropoda</taxon>
        <taxon>Chelicerata</taxon>
        <taxon>Arachnida</taxon>
        <taxon>Araneae</taxon>
        <taxon>Araneomorphae</taxon>
        <taxon>Entelegynae</taxon>
        <taxon>Araneoidea</taxon>
        <taxon>Araneidae</taxon>
        <taxon>Caerostris</taxon>
    </lineage>
</organism>
<evidence type="ECO:0000313" key="2">
    <source>
        <dbReference type="Proteomes" id="UP001054945"/>
    </source>
</evidence>
<gene>
    <name evidence="1" type="ORF">CEXT_202901</name>
</gene>
<reference evidence="1 2" key="1">
    <citation type="submission" date="2021-06" db="EMBL/GenBank/DDBJ databases">
        <title>Caerostris extrusa draft genome.</title>
        <authorList>
            <person name="Kono N."/>
            <person name="Arakawa K."/>
        </authorList>
    </citation>
    <scope>NUCLEOTIDE SEQUENCE [LARGE SCALE GENOMIC DNA]</scope>
</reference>
<sequence>MDNLSLLKNYSFKQLSSESIFQEKNYTSSSDDKTFYTSPKLFSSDTELSYLSSSTDLLTNKYHSTNKKFKAEHRLKRKSLIADNALGKSIADPECNFSFTASVRLLLPLKKSVVKKEIGKPADKKKERKLYDSNSFNKGTNFSFSSKGDSFWDGIQPRWSSIYEHSLVYEKITKGKLKPIFYEHIANKNQSIREQANNESSIVNDKCSLLPGSNSRLSNKGRESYDHDQTLVIKKSDEKNAAYVVFKQDEKENQTSNRQINLVNSDSCNNTCKISKTNEFVCKDTDTIYLEDNSSKIELKKFEDKIASEIVDDTFNLKDNVTKSINVEDEFKNIKDSQVSSKDASDSKKFVSVNLTEGKLFYNENNIYANTSIQLDSGEIKLVGSEVCEKLKSSDAEIISNDKKRNFLNIFSSSNVSCANLEANSKEIAENTNSKENLEDIVFKAEKKIPLRDENNEDRNLKHFGESFQWYAHSETSKGNEVFYSSPAISNFSEEKIPAAAEAFNSTIQKTSFLASTPKIIPSK</sequence>
<dbReference type="Proteomes" id="UP001054945">
    <property type="component" value="Unassembled WGS sequence"/>
</dbReference>
<accession>A0AAV4VD32</accession>
<proteinExistence type="predicted"/>